<dbReference type="PIRSF" id="PIRSF018005">
    <property type="entry name" value="UCP018005"/>
    <property type="match status" value="1"/>
</dbReference>
<evidence type="ECO:0000313" key="4">
    <source>
        <dbReference type="EMBL" id="NIK86773.1"/>
    </source>
</evidence>
<dbReference type="GO" id="GO:0032259">
    <property type="term" value="P:methylation"/>
    <property type="evidence" value="ECO:0007669"/>
    <property type="project" value="UniProtKB-KW"/>
</dbReference>
<dbReference type="EMBL" id="JAASRM010000001">
    <property type="protein sequence ID" value="NIK86773.1"/>
    <property type="molecule type" value="Genomic_DNA"/>
</dbReference>
<dbReference type="PANTHER" id="PTHR43397">
    <property type="entry name" value="ERGOTHIONEINE BIOSYNTHESIS PROTEIN 1"/>
    <property type="match status" value="1"/>
</dbReference>
<evidence type="ECO:0000313" key="5">
    <source>
        <dbReference type="Proteomes" id="UP000570514"/>
    </source>
</evidence>
<gene>
    <name evidence="4" type="ORF">FHS83_000091</name>
</gene>
<dbReference type="SUPFAM" id="SSF53335">
    <property type="entry name" value="S-adenosyl-L-methionine-dependent methyltransferases"/>
    <property type="match status" value="1"/>
</dbReference>
<protein>
    <submittedName>
        <fullName evidence="4">Dimethylhistidine N-methyltransferase</fullName>
    </submittedName>
</protein>
<dbReference type="AlphaFoldDB" id="A0A846MTU2"/>
<dbReference type="InterPro" id="IPR019257">
    <property type="entry name" value="MeTrfase_dom"/>
</dbReference>
<dbReference type="RefSeq" id="WP_167079788.1">
    <property type="nucleotide sequence ID" value="NZ_BAAADC010000001.1"/>
</dbReference>
<evidence type="ECO:0000256" key="1">
    <source>
        <dbReference type="ARBA" id="ARBA00022603"/>
    </source>
</evidence>
<keyword evidence="2 4" id="KW-0808">Transferase</keyword>
<dbReference type="InterPro" id="IPR051128">
    <property type="entry name" value="EgtD_Methyltrsf_superfamily"/>
</dbReference>
<proteinExistence type="predicted"/>
<evidence type="ECO:0000259" key="3">
    <source>
        <dbReference type="Pfam" id="PF10017"/>
    </source>
</evidence>
<dbReference type="InterPro" id="IPR029063">
    <property type="entry name" value="SAM-dependent_MTases_sf"/>
</dbReference>
<evidence type="ECO:0000256" key="2">
    <source>
        <dbReference type="ARBA" id="ARBA00022679"/>
    </source>
</evidence>
<organism evidence="4 5">
    <name type="scientific">Rhizomicrobium palustre</name>
    <dbReference type="NCBI Taxonomy" id="189966"/>
    <lineage>
        <taxon>Bacteria</taxon>
        <taxon>Pseudomonadati</taxon>
        <taxon>Pseudomonadota</taxon>
        <taxon>Alphaproteobacteria</taxon>
        <taxon>Micropepsales</taxon>
        <taxon>Micropepsaceae</taxon>
        <taxon>Rhizomicrobium</taxon>
    </lineage>
</organism>
<dbReference type="Proteomes" id="UP000570514">
    <property type="component" value="Unassembled WGS sequence"/>
</dbReference>
<accession>A0A846MTU2</accession>
<comment type="caution">
    <text evidence="4">The sequence shown here is derived from an EMBL/GenBank/DDBJ whole genome shotgun (WGS) entry which is preliminary data.</text>
</comment>
<dbReference type="PANTHER" id="PTHR43397:SF1">
    <property type="entry name" value="ERGOTHIONEINE BIOSYNTHESIS PROTEIN 1"/>
    <property type="match status" value="1"/>
</dbReference>
<reference evidence="4 5" key="1">
    <citation type="submission" date="2020-03" db="EMBL/GenBank/DDBJ databases">
        <title>Genomic Encyclopedia of Type Strains, Phase IV (KMG-IV): sequencing the most valuable type-strain genomes for metagenomic binning, comparative biology and taxonomic classification.</title>
        <authorList>
            <person name="Goeker M."/>
        </authorList>
    </citation>
    <scope>NUCLEOTIDE SEQUENCE [LARGE SCALE GENOMIC DNA]</scope>
    <source>
        <strain evidence="4 5">DSM 19867</strain>
    </source>
</reference>
<dbReference type="InterPro" id="IPR035094">
    <property type="entry name" value="EgtD"/>
</dbReference>
<dbReference type="NCBIfam" id="TIGR03438">
    <property type="entry name" value="egtD_ergothio"/>
    <property type="match status" value="1"/>
</dbReference>
<name>A0A846MTU2_9PROT</name>
<sequence length="315" mass="35523">MTIALPQRRLSDFAEDFLEGLSRTPKTLPAKYFYDEAGSELFEEICRLPEYYPTRVETALLKAHAAEMARLAGPNAVLVELGAGALRKVEILLDALEAPRAYVPVDISGPFLHDRARQLRQNRPSLLVEPVEADFTAEFFWPASSSAAERIGFFPGSTIGNFTPQEASHFLKRLRPHLSALLIGVDLVKNPAVLHAAYNDSQNITAAFNKNILARANRELETSFDLSAFDHYAFYHPFHQRIEMHLVSRKAQNVFVLGRDIRFHSGESIHTENSYKYTLDGFQTLAMSCGFVPVKSWTDAEQRFSLHWLEAEPKA</sequence>
<keyword evidence="5" id="KW-1185">Reference proteome</keyword>
<keyword evidence="1 4" id="KW-0489">Methyltransferase</keyword>
<feature type="domain" description="Histidine-specific methyltransferase SAM-dependent" evidence="3">
    <location>
        <begin position="13"/>
        <end position="310"/>
    </location>
</feature>
<dbReference type="Pfam" id="PF10017">
    <property type="entry name" value="Methyltransf_33"/>
    <property type="match status" value="1"/>
</dbReference>
<dbReference type="Gene3D" id="3.40.50.150">
    <property type="entry name" value="Vaccinia Virus protein VP39"/>
    <property type="match status" value="1"/>
</dbReference>
<dbReference type="InterPro" id="IPR017804">
    <property type="entry name" value="MeTrfase_EgtD-like"/>
</dbReference>
<dbReference type="GO" id="GO:0008168">
    <property type="term" value="F:methyltransferase activity"/>
    <property type="evidence" value="ECO:0007669"/>
    <property type="project" value="UniProtKB-KW"/>
</dbReference>